<sequence>LVAATPMAGQRPGATTGGVNDQLLKISVITDLGRVDDRSFNQFAWKESQQGAAAVGGAVSWGTPPRLQPKIIRT</sequence>
<evidence type="ECO:0000313" key="2">
    <source>
        <dbReference type="Proteomes" id="UP000182631"/>
    </source>
</evidence>
<organism evidence="1 2">
    <name type="scientific">Candidatus Synechococcus spongiarum</name>
    <dbReference type="NCBI Taxonomy" id="431041"/>
    <lineage>
        <taxon>Bacteria</taxon>
        <taxon>Bacillati</taxon>
        <taxon>Cyanobacteriota</taxon>
        <taxon>Cyanophyceae</taxon>
        <taxon>Synechococcales</taxon>
        <taxon>Synechococcaceae</taxon>
        <taxon>Synechococcus</taxon>
    </lineage>
</organism>
<accession>A0A165AFZ5</accession>
<keyword evidence="2" id="KW-1185">Reference proteome</keyword>
<dbReference type="EMBL" id="FITM01000105">
    <property type="protein sequence ID" value="SAY38978.1"/>
    <property type="molecule type" value="Genomic_DNA"/>
</dbReference>
<dbReference type="Proteomes" id="UP000182631">
    <property type="component" value="Unassembled WGS sequence"/>
</dbReference>
<dbReference type="RefSeq" id="WP_218969738.1">
    <property type="nucleotide sequence ID" value="NZ_FITM01000105.1"/>
</dbReference>
<proteinExistence type="predicted"/>
<protein>
    <submittedName>
        <fullName evidence="1">Uncharacterized protein</fullName>
    </submittedName>
</protein>
<dbReference type="AlphaFoldDB" id="A0A165AFZ5"/>
<feature type="non-terminal residue" evidence="1">
    <location>
        <position position="1"/>
    </location>
</feature>
<gene>
    <name evidence="1" type="ORF">FLM9_998</name>
</gene>
<name>A0A165AFZ5_9SYNE</name>
<evidence type="ECO:0000313" key="1">
    <source>
        <dbReference type="EMBL" id="SAY38978.1"/>
    </source>
</evidence>
<reference evidence="2" key="1">
    <citation type="submission" date="2016-02" db="EMBL/GenBank/DDBJ databases">
        <authorList>
            <person name="liu f."/>
        </authorList>
    </citation>
    <scope>NUCLEOTIDE SEQUENCE [LARGE SCALE GENOMIC DNA]</scope>
</reference>